<proteinExistence type="inferred from homology"/>
<name>A0ABV1G3E2_9FIRM</name>
<dbReference type="PANTHER" id="PTHR20854:SF4">
    <property type="entry name" value="INOSITOL-1-MONOPHOSPHATASE-RELATED"/>
    <property type="match status" value="1"/>
</dbReference>
<dbReference type="PRINTS" id="PR00377">
    <property type="entry name" value="IMPHPHTASES"/>
</dbReference>
<dbReference type="Gene3D" id="3.40.190.80">
    <property type="match status" value="1"/>
</dbReference>
<evidence type="ECO:0000256" key="1">
    <source>
        <dbReference type="ARBA" id="ARBA00001033"/>
    </source>
</evidence>
<keyword evidence="5 7" id="KW-0378">Hydrolase</keyword>
<keyword evidence="6 7" id="KW-0460">Magnesium</keyword>
<dbReference type="PROSITE" id="PS00630">
    <property type="entry name" value="IMP_2"/>
    <property type="match status" value="1"/>
</dbReference>
<dbReference type="SUPFAM" id="SSF56655">
    <property type="entry name" value="Carbohydrate phosphatase"/>
    <property type="match status" value="1"/>
</dbReference>
<dbReference type="GO" id="GO:0016787">
    <property type="term" value="F:hydrolase activity"/>
    <property type="evidence" value="ECO:0007669"/>
    <property type="project" value="UniProtKB-KW"/>
</dbReference>
<organism evidence="8 9">
    <name type="scientific">Faecousia intestinalis</name>
    <dbReference type="NCBI Taxonomy" id="3133167"/>
    <lineage>
        <taxon>Bacteria</taxon>
        <taxon>Bacillati</taxon>
        <taxon>Bacillota</taxon>
        <taxon>Clostridia</taxon>
        <taxon>Eubacteriales</taxon>
        <taxon>Oscillospiraceae</taxon>
        <taxon>Faecousia</taxon>
    </lineage>
</organism>
<dbReference type="Proteomes" id="UP001491552">
    <property type="component" value="Unassembled WGS sequence"/>
</dbReference>
<dbReference type="InterPro" id="IPR020550">
    <property type="entry name" value="Inositol_monophosphatase_CS"/>
</dbReference>
<dbReference type="CDD" id="cd01639">
    <property type="entry name" value="IMPase"/>
    <property type="match status" value="1"/>
</dbReference>
<accession>A0ABV1G3E2</accession>
<evidence type="ECO:0000256" key="4">
    <source>
        <dbReference type="ARBA" id="ARBA00022723"/>
    </source>
</evidence>
<dbReference type="EMBL" id="JBBMFF010000084">
    <property type="protein sequence ID" value="MEQ2509923.1"/>
    <property type="molecule type" value="Genomic_DNA"/>
</dbReference>
<evidence type="ECO:0000313" key="9">
    <source>
        <dbReference type="Proteomes" id="UP001491552"/>
    </source>
</evidence>
<evidence type="ECO:0000256" key="6">
    <source>
        <dbReference type="ARBA" id="ARBA00022842"/>
    </source>
</evidence>
<protein>
    <recommendedName>
        <fullName evidence="7">Inositol-1-monophosphatase</fullName>
        <ecNumber evidence="7">3.1.3.25</ecNumber>
    </recommendedName>
</protein>
<comment type="catalytic activity">
    <reaction evidence="1 7">
        <text>a myo-inositol phosphate + H2O = myo-inositol + phosphate</text>
        <dbReference type="Rhea" id="RHEA:24056"/>
        <dbReference type="ChEBI" id="CHEBI:15377"/>
        <dbReference type="ChEBI" id="CHEBI:17268"/>
        <dbReference type="ChEBI" id="CHEBI:43474"/>
        <dbReference type="ChEBI" id="CHEBI:84139"/>
        <dbReference type="EC" id="3.1.3.25"/>
    </reaction>
</comment>
<comment type="caution">
    <text evidence="8">The sequence shown here is derived from an EMBL/GenBank/DDBJ whole genome shotgun (WGS) entry which is preliminary data.</text>
</comment>
<keyword evidence="9" id="KW-1185">Reference proteome</keyword>
<sequence>MDIHLLERLKDIVRSAGTTVRSAQDAAMGIREKSSHVDLVTLYDPMVQEFLRSRLMTLLPEAGFLGEEDATHDIAGRRQLFIVDPIDGTMNFIRGLHHSSISVALAVDGVVTHAVVYNPYYDEMFSAQRGKGAWLNGQRLHVTQHAVHDSLVLFGSAIYYRDTIPETLRFVEALLPNCLDFRRGGSAALDCCYVAAGRADLFFECRLCPWDYAAGGLIVTEAGGIATQLDGSPLALTQRGSVAMGNAVNHPELLAIARRIREGGDA</sequence>
<dbReference type="InterPro" id="IPR033942">
    <property type="entry name" value="IMPase"/>
</dbReference>
<dbReference type="InterPro" id="IPR022337">
    <property type="entry name" value="Inositol_monophosphatase_SuhB"/>
</dbReference>
<evidence type="ECO:0000256" key="3">
    <source>
        <dbReference type="ARBA" id="ARBA00009759"/>
    </source>
</evidence>
<evidence type="ECO:0000256" key="7">
    <source>
        <dbReference type="RuleBase" id="RU364068"/>
    </source>
</evidence>
<keyword evidence="4 7" id="KW-0479">Metal-binding</keyword>
<dbReference type="InterPro" id="IPR020583">
    <property type="entry name" value="Inositol_monoP_metal-BS"/>
</dbReference>
<dbReference type="Gene3D" id="3.30.540.10">
    <property type="entry name" value="Fructose-1,6-Bisphosphatase, subunit A, domain 1"/>
    <property type="match status" value="1"/>
</dbReference>
<evidence type="ECO:0000256" key="2">
    <source>
        <dbReference type="ARBA" id="ARBA00001946"/>
    </source>
</evidence>
<dbReference type="Pfam" id="PF00459">
    <property type="entry name" value="Inositol_P"/>
    <property type="match status" value="1"/>
</dbReference>
<evidence type="ECO:0000313" key="8">
    <source>
        <dbReference type="EMBL" id="MEQ2509923.1"/>
    </source>
</evidence>
<gene>
    <name evidence="8" type="ORF">WMO66_01445</name>
</gene>
<dbReference type="PROSITE" id="PS00629">
    <property type="entry name" value="IMP_1"/>
    <property type="match status" value="1"/>
</dbReference>
<dbReference type="InterPro" id="IPR000760">
    <property type="entry name" value="Inositol_monophosphatase-like"/>
</dbReference>
<dbReference type="RefSeq" id="WP_349134632.1">
    <property type="nucleotide sequence ID" value="NZ_JBBMFF010000084.1"/>
</dbReference>
<dbReference type="EC" id="3.1.3.25" evidence="7"/>
<evidence type="ECO:0000256" key="5">
    <source>
        <dbReference type="ARBA" id="ARBA00022801"/>
    </source>
</evidence>
<comment type="similarity">
    <text evidence="3 7">Belongs to the inositol monophosphatase superfamily.</text>
</comment>
<dbReference type="PANTHER" id="PTHR20854">
    <property type="entry name" value="INOSITOL MONOPHOSPHATASE"/>
    <property type="match status" value="1"/>
</dbReference>
<comment type="cofactor">
    <cofactor evidence="2 7">
        <name>Mg(2+)</name>
        <dbReference type="ChEBI" id="CHEBI:18420"/>
    </cofactor>
</comment>
<reference evidence="8 9" key="1">
    <citation type="submission" date="2024-03" db="EMBL/GenBank/DDBJ databases">
        <title>Human intestinal bacterial collection.</title>
        <authorList>
            <person name="Pauvert C."/>
            <person name="Hitch T.C.A."/>
            <person name="Clavel T."/>
        </authorList>
    </citation>
    <scope>NUCLEOTIDE SEQUENCE [LARGE SCALE GENOMIC DNA]</scope>
    <source>
        <strain evidence="8 9">CLA-AA-H192</strain>
    </source>
</reference>
<dbReference type="PRINTS" id="PR01959">
    <property type="entry name" value="SBIMPHPHTASE"/>
</dbReference>